<dbReference type="STRING" id="243090.RB10996"/>
<evidence type="ECO:0000313" key="4">
    <source>
        <dbReference type="Proteomes" id="UP000001025"/>
    </source>
</evidence>
<protein>
    <submittedName>
        <fullName evidence="3">UDP-glucose:sterol glucosyltransferase</fullName>
    </submittedName>
</protein>
<dbReference type="Pfam" id="PF06722">
    <property type="entry name" value="EryCIII-like_C"/>
    <property type="match status" value="1"/>
</dbReference>
<dbReference type="InterPro" id="IPR010610">
    <property type="entry name" value="EryCIII-like_C"/>
</dbReference>
<dbReference type="KEGG" id="rba:RB10996"/>
<dbReference type="FunFam" id="3.40.50.2000:FF:000009">
    <property type="entry name" value="Sterol 3-beta-glucosyltransferase UGT80A2"/>
    <property type="match status" value="1"/>
</dbReference>
<keyword evidence="4" id="KW-1185">Reference proteome</keyword>
<dbReference type="OrthoDB" id="9805366at2"/>
<reference evidence="3 4" key="1">
    <citation type="journal article" date="2003" name="Proc. Natl. Acad. Sci. U.S.A.">
        <title>Complete genome sequence of the marine planctomycete Pirellula sp. strain 1.</title>
        <authorList>
            <person name="Gloeckner F.O."/>
            <person name="Kube M."/>
            <person name="Bauer M."/>
            <person name="Teeling H."/>
            <person name="Lombardot T."/>
            <person name="Ludwig W."/>
            <person name="Gade D."/>
            <person name="Beck A."/>
            <person name="Borzym K."/>
            <person name="Heitmann K."/>
            <person name="Rabus R."/>
            <person name="Schlesner H."/>
            <person name="Amann R."/>
            <person name="Reinhardt R."/>
        </authorList>
    </citation>
    <scope>NUCLEOTIDE SEQUENCE [LARGE SCALE GENOMIC DNA]</scope>
    <source>
        <strain evidence="4">DSM 10527 / NCIMB 13988 / SH1</strain>
    </source>
</reference>
<dbReference type="GO" id="GO:0016758">
    <property type="term" value="F:hexosyltransferase activity"/>
    <property type="evidence" value="ECO:0007669"/>
    <property type="project" value="InterPro"/>
</dbReference>
<dbReference type="InterPro" id="IPR050426">
    <property type="entry name" value="Glycosyltransferase_28"/>
</dbReference>
<dbReference type="HOGENOM" id="CLU_000537_8_0_0"/>
<dbReference type="InterPro" id="IPR004276">
    <property type="entry name" value="GlycoTrans_28_N"/>
</dbReference>
<feature type="domain" description="Glycosyltransferase family 28 N-terminal" evidence="1">
    <location>
        <begin position="7"/>
        <end position="69"/>
    </location>
</feature>
<gene>
    <name evidence="3" type="ordered locus">RB10996</name>
</gene>
<dbReference type="InParanoid" id="Q7UJX3"/>
<dbReference type="PANTHER" id="PTHR48050:SF13">
    <property type="entry name" value="STEROL 3-BETA-GLUCOSYLTRANSFERASE UGT80A2"/>
    <property type="match status" value="1"/>
</dbReference>
<dbReference type="PATRIC" id="fig|243090.15.peg.5316"/>
<evidence type="ECO:0000259" key="2">
    <source>
        <dbReference type="Pfam" id="PF06722"/>
    </source>
</evidence>
<organism evidence="3 4">
    <name type="scientific">Rhodopirellula baltica (strain DSM 10527 / NCIMB 13988 / SH1)</name>
    <dbReference type="NCBI Taxonomy" id="243090"/>
    <lineage>
        <taxon>Bacteria</taxon>
        <taxon>Pseudomonadati</taxon>
        <taxon>Planctomycetota</taxon>
        <taxon>Planctomycetia</taxon>
        <taxon>Pirellulales</taxon>
        <taxon>Pirellulaceae</taxon>
        <taxon>Rhodopirellula</taxon>
    </lineage>
</organism>
<dbReference type="AlphaFoldDB" id="Q7UJX3"/>
<dbReference type="CAZy" id="GT1">
    <property type="family name" value="Glycosyltransferase Family 1"/>
</dbReference>
<dbReference type="SUPFAM" id="SSF53756">
    <property type="entry name" value="UDP-Glycosyltransferase/glycogen phosphorylase"/>
    <property type="match status" value="1"/>
</dbReference>
<proteinExistence type="predicted"/>
<evidence type="ECO:0000259" key="1">
    <source>
        <dbReference type="Pfam" id="PF03033"/>
    </source>
</evidence>
<dbReference type="Proteomes" id="UP000001025">
    <property type="component" value="Chromosome"/>
</dbReference>
<dbReference type="GO" id="GO:0008194">
    <property type="term" value="F:UDP-glycosyltransferase activity"/>
    <property type="evidence" value="ECO:0007669"/>
    <property type="project" value="InterPro"/>
</dbReference>
<dbReference type="eggNOG" id="COG1819">
    <property type="taxonomic scope" value="Bacteria"/>
</dbReference>
<dbReference type="EMBL" id="BX294152">
    <property type="protein sequence ID" value="CAD77108.1"/>
    <property type="molecule type" value="Genomic_DNA"/>
</dbReference>
<name>Q7UJX3_RHOBA</name>
<accession>Q7UJX3</accession>
<evidence type="ECO:0000313" key="3">
    <source>
        <dbReference type="EMBL" id="CAD77108.1"/>
    </source>
</evidence>
<dbReference type="EnsemblBacteria" id="CAD77108">
    <property type="protein sequence ID" value="CAD77108"/>
    <property type="gene ID" value="RB10996"/>
</dbReference>
<dbReference type="Pfam" id="PF03033">
    <property type="entry name" value="Glyco_transf_28"/>
    <property type="match status" value="1"/>
</dbReference>
<dbReference type="Gene3D" id="3.40.50.2000">
    <property type="entry name" value="Glycogen Phosphorylase B"/>
    <property type="match status" value="2"/>
</dbReference>
<feature type="domain" description="Erythromycin biosynthesis protein CIII-like C-terminal" evidence="2">
    <location>
        <begin position="309"/>
        <end position="413"/>
    </location>
</feature>
<dbReference type="GO" id="GO:0033072">
    <property type="term" value="P:vancomycin biosynthetic process"/>
    <property type="evidence" value="ECO:0007669"/>
    <property type="project" value="UniProtKB-ARBA"/>
</dbReference>
<dbReference type="GO" id="GO:0005975">
    <property type="term" value="P:carbohydrate metabolic process"/>
    <property type="evidence" value="ECO:0007669"/>
    <property type="project" value="InterPro"/>
</dbReference>
<sequence>MRVWMRILVLTVGTRGDVQPYVALAVGLKKAGHEVQICTCQIFEEFIRSHGIDYAPLNNDIRDFMESEDGRVAMETTTNLFQAVRVGVRLMPKLTGMMHRQVSEMWAAADAFQPDLILFHKKAIGAEDFAERLGCRCALAFYLPLYVPTGESPAFGFPRLPLGRWYNLATYRVIEFITRRSGGRFVGKWRRSQGMSKKRPPYFQHADGSPVAALHAYSPSVIPRPSDWPDHAMVTGYWFLDGATEFTPDPRLLYFLQQGPPPIYVGFGSIFGRDPRATAERVIEAVRLSGQRAILAPGWGGMDLREFDFPETMLSIDAVPHDWLFPQVSAVVHHGGCGTTAAGLRAGRRTIICPFFGDQPFWGRVVHELGVGPKPIPQRRLTPERLAKAISETIDDCEMESRAEQLGKQIRSESGVQNAVRFIDGRNV</sequence>
<dbReference type="PANTHER" id="PTHR48050">
    <property type="entry name" value="STEROL 3-BETA-GLUCOSYLTRANSFERASE"/>
    <property type="match status" value="1"/>
</dbReference>
<dbReference type="CDD" id="cd03784">
    <property type="entry name" value="GT1_Gtf-like"/>
    <property type="match status" value="1"/>
</dbReference>
<dbReference type="InterPro" id="IPR002213">
    <property type="entry name" value="UDP_glucos_trans"/>
</dbReference>